<dbReference type="Proteomes" id="UP000708208">
    <property type="component" value="Unassembled WGS sequence"/>
</dbReference>
<evidence type="ECO:0000313" key="3">
    <source>
        <dbReference type="Proteomes" id="UP000708208"/>
    </source>
</evidence>
<feature type="compositionally biased region" description="Low complexity" evidence="1">
    <location>
        <begin position="119"/>
        <end position="142"/>
    </location>
</feature>
<protein>
    <submittedName>
        <fullName evidence="2">Uncharacterized protein</fullName>
    </submittedName>
</protein>
<keyword evidence="3" id="KW-1185">Reference proteome</keyword>
<dbReference type="AlphaFoldDB" id="A0A8J2Q2K9"/>
<comment type="caution">
    <text evidence="2">The sequence shown here is derived from an EMBL/GenBank/DDBJ whole genome shotgun (WGS) entry which is preliminary data.</text>
</comment>
<gene>
    <name evidence="2" type="ORF">AFUS01_LOCUS40780</name>
</gene>
<sequence>MEEVVVAALTFTYHGVAAKTALIDLQRLGITRGQQPTAVHVRGVPVPPKTQHREDLLQSEIKLSRLHIDIGAVKHRFCAPMLPFRMVIYESIQAENLKHVRAINRYIHPWTKVTTFKDSTSITPSSSSSSSAGGPSNLFSSSGEDEGEHDPHEEMDLEIMTCIRRRTQRSFLLEPGDSPTPFRHKF</sequence>
<accession>A0A8J2Q2K9</accession>
<dbReference type="EMBL" id="CAJVCH010558506">
    <property type="protein sequence ID" value="CAG7831016.1"/>
    <property type="molecule type" value="Genomic_DNA"/>
</dbReference>
<evidence type="ECO:0000313" key="2">
    <source>
        <dbReference type="EMBL" id="CAG7831016.1"/>
    </source>
</evidence>
<feature type="region of interest" description="Disordered" evidence="1">
    <location>
        <begin position="117"/>
        <end position="158"/>
    </location>
</feature>
<evidence type="ECO:0000256" key="1">
    <source>
        <dbReference type="SAM" id="MobiDB-lite"/>
    </source>
</evidence>
<name>A0A8J2Q2K9_9HEXA</name>
<organism evidence="2 3">
    <name type="scientific">Allacma fusca</name>
    <dbReference type="NCBI Taxonomy" id="39272"/>
    <lineage>
        <taxon>Eukaryota</taxon>
        <taxon>Metazoa</taxon>
        <taxon>Ecdysozoa</taxon>
        <taxon>Arthropoda</taxon>
        <taxon>Hexapoda</taxon>
        <taxon>Collembola</taxon>
        <taxon>Symphypleona</taxon>
        <taxon>Sminthuridae</taxon>
        <taxon>Allacma</taxon>
    </lineage>
</organism>
<reference evidence="2" key="1">
    <citation type="submission" date="2021-06" db="EMBL/GenBank/DDBJ databases">
        <authorList>
            <person name="Hodson N. C."/>
            <person name="Mongue J. A."/>
            <person name="Jaron S. K."/>
        </authorList>
    </citation>
    <scope>NUCLEOTIDE SEQUENCE</scope>
</reference>
<proteinExistence type="predicted"/>